<dbReference type="GO" id="GO:0004844">
    <property type="term" value="F:uracil DNA N-glycosylase activity"/>
    <property type="evidence" value="ECO:0007669"/>
    <property type="project" value="InterPro"/>
</dbReference>
<evidence type="ECO:0000256" key="2">
    <source>
        <dbReference type="ARBA" id="ARBA00022723"/>
    </source>
</evidence>
<keyword evidence="1" id="KW-0004">4Fe-4S</keyword>
<keyword evidence="6" id="KW-0411">Iron-sulfur</keyword>
<gene>
    <name evidence="11" type="ORF">H6H00_15490</name>
</gene>
<dbReference type="KEGG" id="ppel:H6H00_15490"/>
<dbReference type="RefSeq" id="WP_185721933.1">
    <property type="nucleotide sequence ID" value="NZ_BAAAWI010000001.1"/>
</dbReference>
<evidence type="ECO:0000256" key="7">
    <source>
        <dbReference type="ARBA" id="ARBA00023204"/>
    </source>
</evidence>
<keyword evidence="12" id="KW-1185">Reference proteome</keyword>
<keyword evidence="4" id="KW-0378">Hydrolase</keyword>
<dbReference type="Proteomes" id="UP000515728">
    <property type="component" value="Chromosome"/>
</dbReference>
<dbReference type="SUPFAM" id="SSF52141">
    <property type="entry name" value="Uracil-DNA glycosylase-like"/>
    <property type="match status" value="1"/>
</dbReference>
<evidence type="ECO:0000256" key="3">
    <source>
        <dbReference type="ARBA" id="ARBA00022763"/>
    </source>
</evidence>
<dbReference type="InterPro" id="IPR036895">
    <property type="entry name" value="Uracil-DNA_glycosylase-like_sf"/>
</dbReference>
<protein>
    <recommendedName>
        <fullName evidence="9">Type-5 uracil-DNA glycosylase</fullName>
    </recommendedName>
</protein>
<dbReference type="AlphaFoldDB" id="A0A7G7MQS4"/>
<evidence type="ECO:0000256" key="9">
    <source>
        <dbReference type="ARBA" id="ARBA00023887"/>
    </source>
</evidence>
<name>A0A7G7MQS4_9PSEU</name>
<dbReference type="CDD" id="cd10031">
    <property type="entry name" value="UDG-F5_TTUDGB_like"/>
    <property type="match status" value="1"/>
</dbReference>
<dbReference type="SMART" id="SM00987">
    <property type="entry name" value="UreE_C"/>
    <property type="match status" value="1"/>
</dbReference>
<evidence type="ECO:0000256" key="5">
    <source>
        <dbReference type="ARBA" id="ARBA00023004"/>
    </source>
</evidence>
<dbReference type="GO" id="GO:0046872">
    <property type="term" value="F:metal ion binding"/>
    <property type="evidence" value="ECO:0007669"/>
    <property type="project" value="UniProtKB-KW"/>
</dbReference>
<dbReference type="Pfam" id="PF03167">
    <property type="entry name" value="UDG"/>
    <property type="match status" value="1"/>
</dbReference>
<evidence type="ECO:0000313" key="11">
    <source>
        <dbReference type="EMBL" id="QNG55135.1"/>
    </source>
</evidence>
<comment type="similarity">
    <text evidence="8">Belongs to the uracil-DNA glycosylase (UDG) superfamily. Type 5 (UDGb) family.</text>
</comment>
<evidence type="ECO:0000259" key="10">
    <source>
        <dbReference type="SMART" id="SM00986"/>
    </source>
</evidence>
<evidence type="ECO:0000256" key="1">
    <source>
        <dbReference type="ARBA" id="ARBA00022485"/>
    </source>
</evidence>
<proteinExistence type="inferred from homology"/>
<accession>A0A7G7MQS4</accession>
<keyword evidence="3" id="KW-0227">DNA damage</keyword>
<dbReference type="GO" id="GO:0006284">
    <property type="term" value="P:base-excision repair"/>
    <property type="evidence" value="ECO:0007669"/>
    <property type="project" value="InterPro"/>
</dbReference>
<dbReference type="GO" id="GO:0051539">
    <property type="term" value="F:4 iron, 4 sulfur cluster binding"/>
    <property type="evidence" value="ECO:0007669"/>
    <property type="project" value="UniProtKB-KW"/>
</dbReference>
<dbReference type="InterPro" id="IPR005122">
    <property type="entry name" value="Uracil-DNA_glycosylase-like"/>
</dbReference>
<reference evidence="11 12" key="1">
    <citation type="submission" date="2020-08" db="EMBL/GenBank/DDBJ databases">
        <authorList>
            <person name="Mo P."/>
        </authorList>
    </citation>
    <scope>NUCLEOTIDE SEQUENCE [LARGE SCALE GENOMIC DNA]</scope>
    <source>
        <strain evidence="11 12">CGMCC 4.1532</strain>
    </source>
</reference>
<keyword evidence="5" id="KW-0408">Iron</keyword>
<feature type="domain" description="Uracil-DNA glycosylase-like" evidence="10">
    <location>
        <begin position="39"/>
        <end position="205"/>
    </location>
</feature>
<keyword evidence="2" id="KW-0479">Metal-binding</keyword>
<dbReference type="InterPro" id="IPR051536">
    <property type="entry name" value="UDG_Type-4/5"/>
</dbReference>
<evidence type="ECO:0000313" key="12">
    <source>
        <dbReference type="Proteomes" id="UP000515728"/>
    </source>
</evidence>
<organism evidence="11 12">
    <name type="scientific">Pseudonocardia petroleophila</name>
    <dbReference type="NCBI Taxonomy" id="37331"/>
    <lineage>
        <taxon>Bacteria</taxon>
        <taxon>Bacillati</taxon>
        <taxon>Actinomycetota</taxon>
        <taxon>Actinomycetes</taxon>
        <taxon>Pseudonocardiales</taxon>
        <taxon>Pseudonocardiaceae</taxon>
        <taxon>Pseudonocardia</taxon>
    </lineage>
</organism>
<evidence type="ECO:0000256" key="4">
    <source>
        <dbReference type="ARBA" id="ARBA00022801"/>
    </source>
</evidence>
<dbReference type="InterPro" id="IPR044147">
    <property type="entry name" value="UdgB-like"/>
</dbReference>
<dbReference type="GO" id="GO:0033958">
    <property type="term" value="F:DNA-deoxyinosine glycosylase activity"/>
    <property type="evidence" value="ECO:0007669"/>
    <property type="project" value="InterPro"/>
</dbReference>
<dbReference type="Gene3D" id="3.40.470.10">
    <property type="entry name" value="Uracil-DNA glycosylase-like domain"/>
    <property type="match status" value="1"/>
</dbReference>
<dbReference type="EMBL" id="CP060131">
    <property type="protein sequence ID" value="QNG55135.1"/>
    <property type="molecule type" value="Genomic_DNA"/>
</dbReference>
<keyword evidence="7" id="KW-0234">DNA repair</keyword>
<dbReference type="PANTHER" id="PTHR33693:SF3">
    <property type="entry name" value="TYPE-5 URACIL-DNA GLYCOSYLASE"/>
    <property type="match status" value="1"/>
</dbReference>
<evidence type="ECO:0000256" key="6">
    <source>
        <dbReference type="ARBA" id="ARBA00023014"/>
    </source>
</evidence>
<dbReference type="PANTHER" id="PTHR33693">
    <property type="entry name" value="TYPE-5 URACIL-DNA GLYCOSYLASE"/>
    <property type="match status" value="1"/>
</dbReference>
<dbReference type="SMART" id="SM00986">
    <property type="entry name" value="UDG"/>
    <property type="match status" value="1"/>
</dbReference>
<evidence type="ECO:0000256" key="8">
    <source>
        <dbReference type="ARBA" id="ARBA00023779"/>
    </source>
</evidence>
<sequence>MTDEVSAVARAIVSCTRCPRLVAWRTETAGPAGVGSPVAGFGDPQAGVFLLGMATAAAGGNCTGRAFTGNRSARTLVAALHRAGFANQPTSEHVGDGLRLDRAWMASAVRCPPPGNRPLAAERDACLGHLRAELAALGRVRVVVCLGVFAWDAALRCVDADPRPRFRHGREHVGPDGLVVLGCYHPSPQNTATGLLTPPMLDAVLHRARELMV</sequence>